<evidence type="ECO:0000256" key="1">
    <source>
        <dbReference type="SAM" id="MobiDB-lite"/>
    </source>
</evidence>
<dbReference type="Proteomes" id="UP000596661">
    <property type="component" value="Chromosome 1"/>
</dbReference>
<proteinExistence type="predicted"/>
<reference evidence="2" key="2">
    <citation type="submission" date="2021-03" db="UniProtKB">
        <authorList>
            <consortium name="EnsemblPlants"/>
        </authorList>
    </citation>
    <scope>IDENTIFICATION</scope>
</reference>
<sequence>MEAINDSISFPNSRLVISSAVVVLITGDGRWGYSRALILSNRECENLKEKAKVVTEGLPRVFISQGNDPREERVDDHDLFRTRHDLHPTTRETEDL</sequence>
<feature type="region of interest" description="Disordered" evidence="1">
    <location>
        <begin position="65"/>
        <end position="96"/>
    </location>
</feature>
<evidence type="ECO:0000313" key="3">
    <source>
        <dbReference type="Proteomes" id="UP000596661"/>
    </source>
</evidence>
<name>A0A803NPX1_CANSA</name>
<dbReference type="AlphaFoldDB" id="A0A803NPX1"/>
<protein>
    <submittedName>
        <fullName evidence="2">Uncharacterized protein</fullName>
    </submittedName>
</protein>
<reference evidence="2" key="1">
    <citation type="submission" date="2018-11" db="EMBL/GenBank/DDBJ databases">
        <authorList>
            <person name="Grassa J C."/>
        </authorList>
    </citation>
    <scope>NUCLEOTIDE SEQUENCE [LARGE SCALE GENOMIC DNA]</scope>
</reference>
<feature type="compositionally biased region" description="Basic and acidic residues" evidence="1">
    <location>
        <begin position="68"/>
        <end position="96"/>
    </location>
</feature>
<organism evidence="2 3">
    <name type="scientific">Cannabis sativa</name>
    <name type="common">Hemp</name>
    <name type="synonym">Marijuana</name>
    <dbReference type="NCBI Taxonomy" id="3483"/>
    <lineage>
        <taxon>Eukaryota</taxon>
        <taxon>Viridiplantae</taxon>
        <taxon>Streptophyta</taxon>
        <taxon>Embryophyta</taxon>
        <taxon>Tracheophyta</taxon>
        <taxon>Spermatophyta</taxon>
        <taxon>Magnoliopsida</taxon>
        <taxon>eudicotyledons</taxon>
        <taxon>Gunneridae</taxon>
        <taxon>Pentapetalae</taxon>
        <taxon>rosids</taxon>
        <taxon>fabids</taxon>
        <taxon>Rosales</taxon>
        <taxon>Cannabaceae</taxon>
        <taxon>Cannabis</taxon>
    </lineage>
</organism>
<dbReference type="EMBL" id="UZAU01000018">
    <property type="status" value="NOT_ANNOTATED_CDS"/>
    <property type="molecule type" value="Genomic_DNA"/>
</dbReference>
<dbReference type="EnsemblPlants" id="evm.model.01.610">
    <property type="protein sequence ID" value="cds.evm.model.01.610"/>
    <property type="gene ID" value="evm.TU.01.610"/>
</dbReference>
<evidence type="ECO:0000313" key="2">
    <source>
        <dbReference type="EnsemblPlants" id="cds.evm.model.01.610"/>
    </source>
</evidence>
<keyword evidence="3" id="KW-1185">Reference proteome</keyword>
<accession>A0A803NPX1</accession>
<dbReference type="Gramene" id="evm.model.01.610">
    <property type="protein sequence ID" value="cds.evm.model.01.610"/>
    <property type="gene ID" value="evm.TU.01.610"/>
</dbReference>